<feature type="signal peptide" evidence="1">
    <location>
        <begin position="1"/>
        <end position="28"/>
    </location>
</feature>
<dbReference type="Proteomes" id="UP000198893">
    <property type="component" value="Unassembled WGS sequence"/>
</dbReference>
<accession>A0A1H8VEM8</accession>
<dbReference type="EMBL" id="FODS01000028">
    <property type="protein sequence ID" value="SEP13677.1"/>
    <property type="molecule type" value="Genomic_DNA"/>
</dbReference>
<evidence type="ECO:0000313" key="3">
    <source>
        <dbReference type="Proteomes" id="UP000198893"/>
    </source>
</evidence>
<evidence type="ECO:0000256" key="1">
    <source>
        <dbReference type="SAM" id="SignalP"/>
    </source>
</evidence>
<keyword evidence="3" id="KW-1185">Reference proteome</keyword>
<organism evidence="2 3">
    <name type="scientific">Salinihabitans flavidus</name>
    <dbReference type="NCBI Taxonomy" id="569882"/>
    <lineage>
        <taxon>Bacteria</taxon>
        <taxon>Pseudomonadati</taxon>
        <taxon>Pseudomonadota</taxon>
        <taxon>Alphaproteobacteria</taxon>
        <taxon>Rhodobacterales</taxon>
        <taxon>Roseobacteraceae</taxon>
        <taxon>Salinihabitans</taxon>
    </lineage>
</organism>
<evidence type="ECO:0008006" key="4">
    <source>
        <dbReference type="Google" id="ProtNLM"/>
    </source>
</evidence>
<protein>
    <recommendedName>
        <fullName evidence="4">Curlin associated repeat-containing protein</fullName>
    </recommendedName>
</protein>
<dbReference type="STRING" id="569882.SAMN04490248_12820"/>
<sequence length="170" mass="17761">MGPFQSWVRTATLAGALAVALAATSASANETAKLLELDIAGDDNTLQITQHFTQSGSAAVNDSTRNILSITITGNRNGGVAETWRTSLPFASRLAPGEIVQSGFGNALSVSVTGHDNLFAMAQSGQNNRISGEIFGNSNQSVVTQAGTGNTTVFRQTGQRNNIVVSQRSY</sequence>
<dbReference type="OrthoDB" id="7857677at2"/>
<feature type="chain" id="PRO_5011634534" description="Curlin associated repeat-containing protein" evidence="1">
    <location>
        <begin position="29"/>
        <end position="170"/>
    </location>
</feature>
<gene>
    <name evidence="2" type="ORF">SAMN04490248_12820</name>
</gene>
<name>A0A1H8VEM8_9RHOB</name>
<proteinExistence type="predicted"/>
<evidence type="ECO:0000313" key="2">
    <source>
        <dbReference type="EMBL" id="SEP13677.1"/>
    </source>
</evidence>
<reference evidence="2 3" key="1">
    <citation type="submission" date="2016-10" db="EMBL/GenBank/DDBJ databases">
        <authorList>
            <person name="de Groot N.N."/>
        </authorList>
    </citation>
    <scope>NUCLEOTIDE SEQUENCE [LARGE SCALE GENOMIC DNA]</scope>
    <source>
        <strain evidence="2 3">DSM 27842</strain>
    </source>
</reference>
<dbReference type="RefSeq" id="WP_093120164.1">
    <property type="nucleotide sequence ID" value="NZ_FODS01000028.1"/>
</dbReference>
<dbReference type="AlphaFoldDB" id="A0A1H8VEM8"/>
<keyword evidence="1" id="KW-0732">Signal</keyword>